<dbReference type="SUPFAM" id="SSF46689">
    <property type="entry name" value="Homeodomain-like"/>
    <property type="match status" value="1"/>
</dbReference>
<dbReference type="SUPFAM" id="SSF51182">
    <property type="entry name" value="RmlC-like cupins"/>
    <property type="match status" value="1"/>
</dbReference>
<dbReference type="InterPro" id="IPR009057">
    <property type="entry name" value="Homeodomain-like_sf"/>
</dbReference>
<reference evidence="5 6" key="1">
    <citation type="submission" date="2017-02" db="EMBL/GenBank/DDBJ databases">
        <title>Ketogulonicigenium robustum SPU B003 Genome sequencing and assembly.</title>
        <authorList>
            <person name="Li Y."/>
            <person name="Liu L."/>
            <person name="Wang C."/>
            <person name="Zhang M."/>
            <person name="Zhang T."/>
            <person name="Zhang Y."/>
        </authorList>
    </citation>
    <scope>NUCLEOTIDE SEQUENCE [LARGE SCALE GENOMIC DNA]</scope>
    <source>
        <strain evidence="5 6">SPU_B003</strain>
    </source>
</reference>
<dbReference type="InterPro" id="IPR020449">
    <property type="entry name" value="Tscrpt_reg_AraC-type_HTH"/>
</dbReference>
<dbReference type="GO" id="GO:0003700">
    <property type="term" value="F:DNA-binding transcription factor activity"/>
    <property type="evidence" value="ECO:0007669"/>
    <property type="project" value="InterPro"/>
</dbReference>
<dbReference type="Gene3D" id="1.10.10.60">
    <property type="entry name" value="Homeodomain-like"/>
    <property type="match status" value="1"/>
</dbReference>
<evidence type="ECO:0000256" key="1">
    <source>
        <dbReference type="ARBA" id="ARBA00023015"/>
    </source>
</evidence>
<gene>
    <name evidence="5" type="ORF">BVG79_01940</name>
</gene>
<evidence type="ECO:0000259" key="4">
    <source>
        <dbReference type="PROSITE" id="PS01124"/>
    </source>
</evidence>
<dbReference type="KEGG" id="kro:BVG79_01940"/>
<evidence type="ECO:0000313" key="6">
    <source>
        <dbReference type="Proteomes" id="UP000242447"/>
    </source>
</evidence>
<dbReference type="SMART" id="SM00342">
    <property type="entry name" value="HTH_ARAC"/>
    <property type="match status" value="1"/>
</dbReference>
<dbReference type="InterPro" id="IPR011051">
    <property type="entry name" value="RmlC_Cupin_sf"/>
</dbReference>
<dbReference type="STRING" id="92947.BVG79_01940"/>
<organism evidence="5 6">
    <name type="scientific">Ketogulonicigenium robustum</name>
    <dbReference type="NCBI Taxonomy" id="92947"/>
    <lineage>
        <taxon>Bacteria</taxon>
        <taxon>Pseudomonadati</taxon>
        <taxon>Pseudomonadota</taxon>
        <taxon>Alphaproteobacteria</taxon>
        <taxon>Rhodobacterales</taxon>
        <taxon>Roseobacteraceae</taxon>
        <taxon>Ketogulonicigenium</taxon>
    </lineage>
</organism>
<evidence type="ECO:0000313" key="5">
    <source>
        <dbReference type="EMBL" id="ARO15282.1"/>
    </source>
</evidence>
<keyword evidence="6" id="KW-1185">Reference proteome</keyword>
<keyword evidence="1" id="KW-0805">Transcription regulation</keyword>
<dbReference type="PANTHER" id="PTHR43280">
    <property type="entry name" value="ARAC-FAMILY TRANSCRIPTIONAL REGULATOR"/>
    <property type="match status" value="1"/>
</dbReference>
<dbReference type="InterPro" id="IPR014710">
    <property type="entry name" value="RmlC-like_jellyroll"/>
</dbReference>
<dbReference type="PANTHER" id="PTHR43280:SF32">
    <property type="entry name" value="TRANSCRIPTIONAL REGULATORY PROTEIN"/>
    <property type="match status" value="1"/>
</dbReference>
<protein>
    <submittedName>
        <fullName evidence="5">Putative transcriptional regulator</fullName>
    </submittedName>
</protein>
<sequence length="297" mass="32510">MDGWRKILDYPHMQQIPSYALYGEAATDFAGEWLHCETIPARSRLHGYTIRPHRHGHLFQVLTLTAGSAEVTLDGTDITLHAPAAAVLPALCVHGYRFSRDVDGHVISLLDGVLHQQGLPQPRAFTCAGPQATPIIAAVTDLRARMAGPHDPLHDLSLRAQTSLLLVTLARAAASDFAPPRPAHNKAAAFRHLVEQNFRHDRAVGSYAAQLGISQTHLGRISRQHLGAAPLQIIEQRILLEARRNLVFTHRSIKQIADDLGYDDAAYFTRVLTRLLGMAPSAYRSIAAAATRRAPPA</sequence>
<dbReference type="Gene3D" id="2.60.120.10">
    <property type="entry name" value="Jelly Rolls"/>
    <property type="match status" value="1"/>
</dbReference>
<evidence type="ECO:0000256" key="2">
    <source>
        <dbReference type="ARBA" id="ARBA00023125"/>
    </source>
</evidence>
<dbReference type="InterPro" id="IPR018060">
    <property type="entry name" value="HTH_AraC"/>
</dbReference>
<feature type="domain" description="HTH araC/xylS-type" evidence="4">
    <location>
        <begin position="188"/>
        <end position="286"/>
    </location>
</feature>
<dbReference type="CDD" id="cd06999">
    <property type="entry name" value="cupin_HpaA-like_N"/>
    <property type="match status" value="1"/>
</dbReference>
<dbReference type="InterPro" id="IPR047264">
    <property type="entry name" value="Cupin_HpaA-like_N"/>
</dbReference>
<accession>A0A1W6P197</accession>
<dbReference type="AlphaFoldDB" id="A0A1W6P197"/>
<evidence type="ECO:0000256" key="3">
    <source>
        <dbReference type="ARBA" id="ARBA00023163"/>
    </source>
</evidence>
<dbReference type="OrthoDB" id="9814125at2"/>
<dbReference type="PRINTS" id="PR00032">
    <property type="entry name" value="HTHARAC"/>
</dbReference>
<dbReference type="GO" id="GO:0043565">
    <property type="term" value="F:sequence-specific DNA binding"/>
    <property type="evidence" value="ECO:0007669"/>
    <property type="project" value="InterPro"/>
</dbReference>
<name>A0A1W6P197_9RHOB</name>
<keyword evidence="3" id="KW-0804">Transcription</keyword>
<dbReference type="Pfam" id="PF12833">
    <property type="entry name" value="HTH_18"/>
    <property type="match status" value="1"/>
</dbReference>
<dbReference type="EMBL" id="CP019937">
    <property type="protein sequence ID" value="ARO15282.1"/>
    <property type="molecule type" value="Genomic_DNA"/>
</dbReference>
<proteinExistence type="predicted"/>
<dbReference type="Proteomes" id="UP000242447">
    <property type="component" value="Chromosome"/>
</dbReference>
<keyword evidence="2" id="KW-0238">DNA-binding</keyword>
<dbReference type="PROSITE" id="PS01124">
    <property type="entry name" value="HTH_ARAC_FAMILY_2"/>
    <property type="match status" value="1"/>
</dbReference>